<sequence length="219" mass="23428">MTRMNRFPPRRRRAAAGASDSSTRSAPPREPQAGAFVVEFAILLVVFFAFIFGVLELARMMYLFNTLQEVTRRAGELAAVTDFSDATAMASVRHAAVFRDSAGGLRLGTPVTDQHVRIDYMSQPRGATGDLPREPIATGSLPSCPAGNRLTCLRNPNDGSCIRFVRVRICDPADATACNPVPYETAFPLIEIPVTLPTSTTIATAGSLGFTPGAPPSCP</sequence>
<feature type="transmembrane region" description="Helical" evidence="2">
    <location>
        <begin position="35"/>
        <end position="55"/>
    </location>
</feature>
<dbReference type="InterPro" id="IPR012495">
    <property type="entry name" value="TadE-like_dom"/>
</dbReference>
<dbReference type="Pfam" id="PF07811">
    <property type="entry name" value="TadE"/>
    <property type="match status" value="1"/>
</dbReference>
<protein>
    <submittedName>
        <fullName evidence="4">TadE-like protein</fullName>
    </submittedName>
</protein>
<dbReference type="AlphaFoldDB" id="A0A1I7GZD2"/>
<gene>
    <name evidence="4" type="ORF">SAMN05216552_1004214</name>
</gene>
<dbReference type="STRING" id="1035707.SAMN05216552_1004214"/>
<accession>A0A1I7GZD2</accession>
<evidence type="ECO:0000259" key="3">
    <source>
        <dbReference type="Pfam" id="PF07811"/>
    </source>
</evidence>
<keyword evidence="2" id="KW-0812">Transmembrane</keyword>
<reference evidence="5" key="1">
    <citation type="submission" date="2016-10" db="EMBL/GenBank/DDBJ databases">
        <authorList>
            <person name="Varghese N."/>
            <person name="Submissions S."/>
        </authorList>
    </citation>
    <scope>NUCLEOTIDE SEQUENCE [LARGE SCALE GENOMIC DNA]</scope>
    <source>
        <strain evidence="5">CGMCC 1.11014</strain>
    </source>
</reference>
<proteinExistence type="predicted"/>
<feature type="compositionally biased region" description="Low complexity" evidence="1">
    <location>
        <begin position="15"/>
        <end position="26"/>
    </location>
</feature>
<keyword evidence="2" id="KW-0472">Membrane</keyword>
<evidence type="ECO:0000313" key="4">
    <source>
        <dbReference type="EMBL" id="SFU53785.1"/>
    </source>
</evidence>
<evidence type="ECO:0000313" key="5">
    <source>
        <dbReference type="Proteomes" id="UP000199391"/>
    </source>
</evidence>
<evidence type="ECO:0000256" key="2">
    <source>
        <dbReference type="SAM" id="Phobius"/>
    </source>
</evidence>
<organism evidence="4 5">
    <name type="scientific">Pseudoduganella namucuonensis</name>
    <dbReference type="NCBI Taxonomy" id="1035707"/>
    <lineage>
        <taxon>Bacteria</taxon>
        <taxon>Pseudomonadati</taxon>
        <taxon>Pseudomonadota</taxon>
        <taxon>Betaproteobacteria</taxon>
        <taxon>Burkholderiales</taxon>
        <taxon>Oxalobacteraceae</taxon>
        <taxon>Telluria group</taxon>
        <taxon>Pseudoduganella</taxon>
    </lineage>
</organism>
<keyword evidence="5" id="KW-1185">Reference proteome</keyword>
<evidence type="ECO:0000256" key="1">
    <source>
        <dbReference type="SAM" id="MobiDB-lite"/>
    </source>
</evidence>
<keyword evidence="2" id="KW-1133">Transmembrane helix</keyword>
<dbReference type="EMBL" id="FPBO01000004">
    <property type="protein sequence ID" value="SFU53785.1"/>
    <property type="molecule type" value="Genomic_DNA"/>
</dbReference>
<feature type="region of interest" description="Disordered" evidence="1">
    <location>
        <begin position="1"/>
        <end position="29"/>
    </location>
</feature>
<feature type="domain" description="TadE-like" evidence="3">
    <location>
        <begin position="34"/>
        <end position="74"/>
    </location>
</feature>
<dbReference type="Proteomes" id="UP000199391">
    <property type="component" value="Unassembled WGS sequence"/>
</dbReference>
<name>A0A1I7GZD2_9BURK</name>
<dbReference type="RefSeq" id="WP_229489444.1">
    <property type="nucleotide sequence ID" value="NZ_FPBO01000004.1"/>
</dbReference>